<gene>
    <name evidence="1" type="ORF">BU24DRAFT_128154</name>
</gene>
<name>A0A6A5Y3M1_9PLEO</name>
<dbReference type="GeneID" id="54278378"/>
<evidence type="ECO:0000313" key="1">
    <source>
        <dbReference type="EMBL" id="KAF2019856.1"/>
    </source>
</evidence>
<keyword evidence="2" id="KW-1185">Reference proteome</keyword>
<dbReference type="OrthoDB" id="3797686at2759"/>
<dbReference type="AlphaFoldDB" id="A0A6A5Y3M1"/>
<dbReference type="Proteomes" id="UP000799778">
    <property type="component" value="Unassembled WGS sequence"/>
</dbReference>
<dbReference type="EMBL" id="ML978067">
    <property type="protein sequence ID" value="KAF2019856.1"/>
    <property type="molecule type" value="Genomic_DNA"/>
</dbReference>
<sequence>MELEGSVQTTMEWRIDDEEYLRILPRYFAITEETKKAAERSIITDEDPSKYFAHFLAWLVDPLKATRPNEVLLRSIRHEIEKFEDEYTSIRGLSDIELFYHVKALRSLHHVGLQIRSAPGGTFKAMKIGVERARDMGGFLTNCIIVENACKARQYVDIGLRLDVEDIEGYPMTVEEAVKYYSPLLGLVAPTTRNNAFKSNKLERLDRELDTEWIWLSRREAFRSEVLERARGTVIDSVLGELDTEQSQYSRDVLKKRVQIAYD</sequence>
<dbReference type="RefSeq" id="XP_033388195.1">
    <property type="nucleotide sequence ID" value="XM_033520981.1"/>
</dbReference>
<reference evidence="1" key="1">
    <citation type="journal article" date="2020" name="Stud. Mycol.">
        <title>101 Dothideomycetes genomes: a test case for predicting lifestyles and emergence of pathogens.</title>
        <authorList>
            <person name="Haridas S."/>
            <person name="Albert R."/>
            <person name="Binder M."/>
            <person name="Bloem J."/>
            <person name="Labutti K."/>
            <person name="Salamov A."/>
            <person name="Andreopoulos B."/>
            <person name="Baker S."/>
            <person name="Barry K."/>
            <person name="Bills G."/>
            <person name="Bluhm B."/>
            <person name="Cannon C."/>
            <person name="Castanera R."/>
            <person name="Culley D."/>
            <person name="Daum C."/>
            <person name="Ezra D."/>
            <person name="Gonzalez J."/>
            <person name="Henrissat B."/>
            <person name="Kuo A."/>
            <person name="Liang C."/>
            <person name="Lipzen A."/>
            <person name="Lutzoni F."/>
            <person name="Magnuson J."/>
            <person name="Mondo S."/>
            <person name="Nolan M."/>
            <person name="Ohm R."/>
            <person name="Pangilinan J."/>
            <person name="Park H.-J."/>
            <person name="Ramirez L."/>
            <person name="Alfaro M."/>
            <person name="Sun H."/>
            <person name="Tritt A."/>
            <person name="Yoshinaga Y."/>
            <person name="Zwiers L.-H."/>
            <person name="Turgeon B."/>
            <person name="Goodwin S."/>
            <person name="Spatafora J."/>
            <person name="Crous P."/>
            <person name="Grigoriev I."/>
        </authorList>
    </citation>
    <scope>NUCLEOTIDE SEQUENCE</scope>
    <source>
        <strain evidence="1">CBS 175.79</strain>
    </source>
</reference>
<organism evidence="1 2">
    <name type="scientific">Aaosphaeria arxii CBS 175.79</name>
    <dbReference type="NCBI Taxonomy" id="1450172"/>
    <lineage>
        <taxon>Eukaryota</taxon>
        <taxon>Fungi</taxon>
        <taxon>Dikarya</taxon>
        <taxon>Ascomycota</taxon>
        <taxon>Pezizomycotina</taxon>
        <taxon>Dothideomycetes</taxon>
        <taxon>Pleosporomycetidae</taxon>
        <taxon>Pleosporales</taxon>
        <taxon>Pleosporales incertae sedis</taxon>
        <taxon>Aaosphaeria</taxon>
    </lineage>
</organism>
<evidence type="ECO:0000313" key="2">
    <source>
        <dbReference type="Proteomes" id="UP000799778"/>
    </source>
</evidence>
<accession>A0A6A5Y3M1</accession>
<protein>
    <submittedName>
        <fullName evidence="1">Uncharacterized protein</fullName>
    </submittedName>
</protein>
<proteinExistence type="predicted"/>